<organism evidence="1 2">
    <name type="scientific">Devosia psychrophila</name>
    <dbReference type="NCBI Taxonomy" id="728005"/>
    <lineage>
        <taxon>Bacteria</taxon>
        <taxon>Pseudomonadati</taxon>
        <taxon>Pseudomonadota</taxon>
        <taxon>Alphaproteobacteria</taxon>
        <taxon>Hyphomicrobiales</taxon>
        <taxon>Devosiaceae</taxon>
        <taxon>Devosia</taxon>
    </lineage>
</organism>
<name>A0A1I1SQP0_9HYPH</name>
<dbReference type="Proteomes" id="UP000182258">
    <property type="component" value="Unassembled WGS sequence"/>
</dbReference>
<reference evidence="1 2" key="1">
    <citation type="submission" date="2016-10" db="EMBL/GenBank/DDBJ databases">
        <authorList>
            <person name="de Groot N.N."/>
        </authorList>
    </citation>
    <scope>NUCLEOTIDE SEQUENCE [LARGE SCALE GENOMIC DNA]</scope>
    <source>
        <strain evidence="1 2">CGMCC 1.10210</strain>
    </source>
</reference>
<dbReference type="AlphaFoldDB" id="A0A1I1SQP0"/>
<protein>
    <submittedName>
        <fullName evidence="1">Uncharacterized protein</fullName>
    </submittedName>
</protein>
<evidence type="ECO:0000313" key="2">
    <source>
        <dbReference type="Proteomes" id="UP000182258"/>
    </source>
</evidence>
<dbReference type="EMBL" id="FOMB01000066">
    <property type="protein sequence ID" value="SFD45380.1"/>
    <property type="molecule type" value="Genomic_DNA"/>
</dbReference>
<sequence length="39" mass="4171">MDVRFAGHFPISSLAATHPQVARRVPTPKLVVEATATTP</sequence>
<accession>A0A1I1SQP0</accession>
<gene>
    <name evidence="1" type="ORF">SAMN04488059_1662</name>
</gene>
<evidence type="ECO:0000313" key="1">
    <source>
        <dbReference type="EMBL" id="SFD45380.1"/>
    </source>
</evidence>
<proteinExistence type="predicted"/>